<keyword evidence="3 8" id="KW-0547">Nucleotide-binding</keyword>
<dbReference type="Proteomes" id="UP000190460">
    <property type="component" value="Unassembled WGS sequence"/>
</dbReference>
<accession>A0A1T4W1I2</accession>
<dbReference type="GO" id="GO:0006220">
    <property type="term" value="P:pyrimidine nucleotide metabolic process"/>
    <property type="evidence" value="ECO:0007669"/>
    <property type="project" value="UniProtKB-UniRule"/>
</dbReference>
<keyword evidence="2 8" id="KW-0808">Transferase</keyword>
<dbReference type="GO" id="GO:0036430">
    <property type="term" value="F:CMP kinase activity"/>
    <property type="evidence" value="ECO:0007669"/>
    <property type="project" value="RHEA"/>
</dbReference>
<dbReference type="STRING" id="92487.SAMN02745130_00782"/>
<keyword evidence="4 8" id="KW-0418">Kinase</keyword>
<dbReference type="EMBL" id="FUYB01000003">
    <property type="protein sequence ID" value="SKA71103.1"/>
    <property type="molecule type" value="Genomic_DNA"/>
</dbReference>
<comment type="catalytic activity">
    <reaction evidence="6 8">
        <text>dCMP + ATP = dCDP + ADP</text>
        <dbReference type="Rhea" id="RHEA:25094"/>
        <dbReference type="ChEBI" id="CHEBI:30616"/>
        <dbReference type="ChEBI" id="CHEBI:57566"/>
        <dbReference type="ChEBI" id="CHEBI:58593"/>
        <dbReference type="ChEBI" id="CHEBI:456216"/>
        <dbReference type="EC" id="2.7.4.25"/>
    </reaction>
</comment>
<dbReference type="PANTHER" id="PTHR21299">
    <property type="entry name" value="CYTIDYLATE KINASE/PANTOATE-BETA-ALANINE LIGASE"/>
    <property type="match status" value="1"/>
</dbReference>
<dbReference type="NCBIfam" id="TIGR00017">
    <property type="entry name" value="cmk"/>
    <property type="match status" value="1"/>
</dbReference>
<dbReference type="Pfam" id="PF02224">
    <property type="entry name" value="Cytidylate_kin"/>
    <property type="match status" value="1"/>
</dbReference>
<comment type="catalytic activity">
    <reaction evidence="7 8">
        <text>CMP + ATP = CDP + ADP</text>
        <dbReference type="Rhea" id="RHEA:11600"/>
        <dbReference type="ChEBI" id="CHEBI:30616"/>
        <dbReference type="ChEBI" id="CHEBI:58069"/>
        <dbReference type="ChEBI" id="CHEBI:60377"/>
        <dbReference type="ChEBI" id="CHEBI:456216"/>
        <dbReference type="EC" id="2.7.4.25"/>
    </reaction>
</comment>
<comment type="subcellular location">
    <subcellularLocation>
        <location evidence="8">Cytoplasm</location>
    </subcellularLocation>
</comment>
<reference evidence="10 11" key="1">
    <citation type="submission" date="2017-02" db="EMBL/GenBank/DDBJ databases">
        <authorList>
            <person name="Peterson S.W."/>
        </authorList>
    </citation>
    <scope>NUCLEOTIDE SEQUENCE [LARGE SCALE GENOMIC DNA]</scope>
    <source>
        <strain evidence="10 11">ATCC 49788</strain>
    </source>
</reference>
<dbReference type="SUPFAM" id="SSF52540">
    <property type="entry name" value="P-loop containing nucleoside triphosphate hydrolases"/>
    <property type="match status" value="1"/>
</dbReference>
<evidence type="ECO:0000259" key="9">
    <source>
        <dbReference type="Pfam" id="PF02224"/>
    </source>
</evidence>
<evidence type="ECO:0000313" key="11">
    <source>
        <dbReference type="Proteomes" id="UP000190460"/>
    </source>
</evidence>
<comment type="similarity">
    <text evidence="1 8">Belongs to the cytidylate kinase family. Type 1 subfamily.</text>
</comment>
<evidence type="ECO:0000256" key="5">
    <source>
        <dbReference type="ARBA" id="ARBA00022840"/>
    </source>
</evidence>
<dbReference type="HAMAP" id="MF_00238">
    <property type="entry name" value="Cytidyl_kinase_type1"/>
    <property type="match status" value="1"/>
</dbReference>
<protein>
    <recommendedName>
        <fullName evidence="8">Cytidylate kinase</fullName>
        <shortName evidence="8">CK</shortName>
        <ecNumber evidence="8">2.7.4.25</ecNumber>
    </recommendedName>
    <alternativeName>
        <fullName evidence="8">Cytidine monophosphate kinase</fullName>
        <shortName evidence="8">CMP kinase</shortName>
    </alternativeName>
</protein>
<proteinExistence type="inferred from homology"/>
<dbReference type="AlphaFoldDB" id="A0A1T4W1I2"/>
<dbReference type="InterPro" id="IPR027417">
    <property type="entry name" value="P-loop_NTPase"/>
</dbReference>
<name>A0A1T4W1I2_9GAMM</name>
<evidence type="ECO:0000256" key="3">
    <source>
        <dbReference type="ARBA" id="ARBA00022741"/>
    </source>
</evidence>
<dbReference type="Gene3D" id="3.40.50.300">
    <property type="entry name" value="P-loop containing nucleotide triphosphate hydrolases"/>
    <property type="match status" value="1"/>
</dbReference>
<organism evidence="10 11">
    <name type="scientific">Thiothrix eikelboomii</name>
    <dbReference type="NCBI Taxonomy" id="92487"/>
    <lineage>
        <taxon>Bacteria</taxon>
        <taxon>Pseudomonadati</taxon>
        <taxon>Pseudomonadota</taxon>
        <taxon>Gammaproteobacteria</taxon>
        <taxon>Thiotrichales</taxon>
        <taxon>Thiotrichaceae</taxon>
        <taxon>Thiothrix</taxon>
    </lineage>
</organism>
<dbReference type="InterPro" id="IPR003136">
    <property type="entry name" value="Cytidylate_kin"/>
</dbReference>
<keyword evidence="11" id="KW-1185">Reference proteome</keyword>
<dbReference type="OrthoDB" id="9807434at2"/>
<evidence type="ECO:0000256" key="1">
    <source>
        <dbReference type="ARBA" id="ARBA00009427"/>
    </source>
</evidence>
<sequence>MENKQAPVITIDGPAGSGKGTIAALLAKQLGWFLLDSGAIYRVAAHAALEAKLDLEDETALVNLIQSLAMRFTDGKVWRNHQEVSLAIRTPVVADATSRISTLPAVRAALIDQQRAFRQAPGLVADGRDMGTVVFPDAKLKVFLTASPEIRAQRRLKQLSEQGIYANIAALIREIKERDERDSNRPIAPLRPADDALIIDSSQLSPEEVLSLILQSY</sequence>
<gene>
    <name evidence="8" type="primary">cmk</name>
    <name evidence="10" type="ORF">SAMN02745130_00782</name>
</gene>
<keyword evidence="5 8" id="KW-0067">ATP-binding</keyword>
<dbReference type="GO" id="GO:0036431">
    <property type="term" value="F:dCMP kinase activity"/>
    <property type="evidence" value="ECO:0007669"/>
    <property type="project" value="InterPro"/>
</dbReference>
<dbReference type="CDD" id="cd02020">
    <property type="entry name" value="CMPK"/>
    <property type="match status" value="1"/>
</dbReference>
<evidence type="ECO:0000256" key="8">
    <source>
        <dbReference type="HAMAP-Rule" id="MF_00238"/>
    </source>
</evidence>
<feature type="binding site" evidence="8">
    <location>
        <begin position="13"/>
        <end position="21"/>
    </location>
    <ligand>
        <name>ATP</name>
        <dbReference type="ChEBI" id="CHEBI:30616"/>
    </ligand>
</feature>
<dbReference type="GO" id="GO:0015949">
    <property type="term" value="P:nucleobase-containing small molecule interconversion"/>
    <property type="evidence" value="ECO:0007669"/>
    <property type="project" value="TreeGrafter"/>
</dbReference>
<evidence type="ECO:0000256" key="4">
    <source>
        <dbReference type="ARBA" id="ARBA00022777"/>
    </source>
</evidence>
<evidence type="ECO:0000313" key="10">
    <source>
        <dbReference type="EMBL" id="SKA71103.1"/>
    </source>
</evidence>
<keyword evidence="8" id="KW-0963">Cytoplasm</keyword>
<dbReference type="GO" id="GO:0005829">
    <property type="term" value="C:cytosol"/>
    <property type="evidence" value="ECO:0007669"/>
    <property type="project" value="TreeGrafter"/>
</dbReference>
<dbReference type="EC" id="2.7.4.25" evidence="8"/>
<dbReference type="InterPro" id="IPR011994">
    <property type="entry name" value="Cytidylate_kinase_dom"/>
</dbReference>
<dbReference type="PANTHER" id="PTHR21299:SF2">
    <property type="entry name" value="CYTIDYLATE KINASE"/>
    <property type="match status" value="1"/>
</dbReference>
<feature type="domain" description="Cytidylate kinase" evidence="9">
    <location>
        <begin position="9"/>
        <end position="216"/>
    </location>
</feature>
<dbReference type="RefSeq" id="WP_078921279.1">
    <property type="nucleotide sequence ID" value="NZ_FUYB01000003.1"/>
</dbReference>
<evidence type="ECO:0000256" key="6">
    <source>
        <dbReference type="ARBA" id="ARBA00047615"/>
    </source>
</evidence>
<evidence type="ECO:0000256" key="7">
    <source>
        <dbReference type="ARBA" id="ARBA00048478"/>
    </source>
</evidence>
<evidence type="ECO:0000256" key="2">
    <source>
        <dbReference type="ARBA" id="ARBA00022679"/>
    </source>
</evidence>
<dbReference type="GO" id="GO:0005524">
    <property type="term" value="F:ATP binding"/>
    <property type="evidence" value="ECO:0007669"/>
    <property type="project" value="UniProtKB-UniRule"/>
</dbReference>